<gene>
    <name evidence="2" type="ORF">AC631_02767</name>
</gene>
<dbReference type="Pfam" id="PF08634">
    <property type="entry name" value="Pet127"/>
    <property type="match status" value="1"/>
</dbReference>
<feature type="region of interest" description="Disordered" evidence="1">
    <location>
        <begin position="132"/>
        <end position="168"/>
    </location>
</feature>
<proteinExistence type="predicted"/>
<dbReference type="GeneID" id="26839776"/>
<dbReference type="InterPro" id="IPR013943">
    <property type="entry name" value="Pet127"/>
</dbReference>
<dbReference type="GO" id="GO:0005740">
    <property type="term" value="C:mitochondrial envelope"/>
    <property type="evidence" value="ECO:0007669"/>
    <property type="project" value="TreeGrafter"/>
</dbReference>
<dbReference type="RefSeq" id="XP_015467575.1">
    <property type="nucleotide sequence ID" value="XM_015611597.1"/>
</dbReference>
<name>A0A0V1PZ06_9ASCO</name>
<dbReference type="PANTHER" id="PTHR31014:SF0">
    <property type="entry name" value="MITOCHONDRIAL TRANSLATION SYSTEM COMPONENT PET127-RELATED"/>
    <property type="match status" value="1"/>
</dbReference>
<accession>A0A0V1PZ06</accession>
<protein>
    <submittedName>
        <fullName evidence="2">Uncharacterized protein</fullName>
    </submittedName>
</protein>
<organism evidence="2 3">
    <name type="scientific">Debaryomyces fabryi</name>
    <dbReference type="NCBI Taxonomy" id="58627"/>
    <lineage>
        <taxon>Eukaryota</taxon>
        <taxon>Fungi</taxon>
        <taxon>Dikarya</taxon>
        <taxon>Ascomycota</taxon>
        <taxon>Saccharomycotina</taxon>
        <taxon>Pichiomycetes</taxon>
        <taxon>Debaryomycetaceae</taxon>
        <taxon>Debaryomyces</taxon>
    </lineage>
</organism>
<reference evidence="2 3" key="1">
    <citation type="submission" date="2015-11" db="EMBL/GenBank/DDBJ databases">
        <title>The genome of Debaryomyces fabryi.</title>
        <authorList>
            <person name="Tafer H."/>
            <person name="Lopandic K."/>
        </authorList>
    </citation>
    <scope>NUCLEOTIDE SEQUENCE [LARGE SCALE GENOMIC DNA]</scope>
    <source>
        <strain evidence="2 3">CBS 789</strain>
    </source>
</reference>
<evidence type="ECO:0000313" key="2">
    <source>
        <dbReference type="EMBL" id="KSA01473.1"/>
    </source>
</evidence>
<evidence type="ECO:0000313" key="3">
    <source>
        <dbReference type="Proteomes" id="UP000054251"/>
    </source>
</evidence>
<dbReference type="PANTHER" id="PTHR31014">
    <property type="entry name" value="MITOCHONDRIAL TRANSLATION SYSTEM COMPONENT PET127-RELATED"/>
    <property type="match status" value="1"/>
</dbReference>
<dbReference type="GO" id="GO:0000964">
    <property type="term" value="P:mitochondrial RNA 5'-end processing"/>
    <property type="evidence" value="ECO:0007669"/>
    <property type="project" value="TreeGrafter"/>
</dbReference>
<dbReference type="AlphaFoldDB" id="A0A0V1PZ06"/>
<keyword evidence="3" id="KW-1185">Reference proteome</keyword>
<sequence>MLVIRKFGLRESKGVLRVRLSQVRNIHGTVALLKEKNEESKSSEEQKISPVDLSSALKHTSKLRVTNQEFATLDQEIDLSRTKKVSKKYTQDINRNVLSPEVQNAIKTEDTTAPTPTRNLRSKTNSKLLVGFTGKPLSKAPPKRNTLSKHAAFPKSSRSPKPHKAPPLSKEAIEIISETISIDEDVKQVQQLDKSKIARLAHKLDRTLFSPGVHFLQDPRTRIYNFTPYLKKIIKVDEFNFDAIETFVSVSKDQSLLKVAEQENKKFYSSTSSMTSALIQFYLLLNNYMPNTEERFPFPKFSGAIERVASSVVVQPKERNSKTGEMIYAVESDKSADTEILLSVMGHCLEALLTTEEKEFERYTLNYKNQEILDLQHKQQMEDQEDKPQNTYNYASYGDFLMRSQLDCYDERLPGNGTFDLKTRAVCAIRYDSGNPDLENNTYQIWKLNGNLESFEREYIDLIRTGALLKYSFQARIGQMDGIFIAYHNINSFFGFQYLPLSEIDSTFYNHSRNEITRHIGATSLEDIDDDLPSYVADTQFKMSLEIWEKLLKVIIKDINQVEEFKDTAFRLVLKSSRIPGSSRQRMHVMAVPLDQEQVHMLQKFPSTFKTGYKEEITPEERLQNLTRHRDELNEFNKKTTKSDLGVLSYCIDVDHYFGNAKSPVKELHAYPRSKDQPWKLRYSIKRLPNNPKQYLDLLATTTDMLTSNHKKNLESTQNDDYEFSLNNVDAAQSSDRKKVTDKANVLKVYSAIGKARAEKWEEKDANPVMYKPNP</sequence>
<dbReference type="OrthoDB" id="10249045at2759"/>
<evidence type="ECO:0000256" key="1">
    <source>
        <dbReference type="SAM" id="MobiDB-lite"/>
    </source>
</evidence>
<dbReference type="EMBL" id="LMYN01000052">
    <property type="protein sequence ID" value="KSA01473.1"/>
    <property type="molecule type" value="Genomic_DNA"/>
</dbReference>
<comment type="caution">
    <text evidence="2">The sequence shown here is derived from an EMBL/GenBank/DDBJ whole genome shotgun (WGS) entry which is preliminary data.</text>
</comment>
<dbReference type="Proteomes" id="UP000054251">
    <property type="component" value="Unassembled WGS sequence"/>
</dbReference>